<comment type="caution">
    <text evidence="5">The sequence shown here is derived from an EMBL/GenBank/DDBJ whole genome shotgun (WGS) entry which is preliminary data.</text>
</comment>
<dbReference type="InterPro" id="IPR000835">
    <property type="entry name" value="HTH_MarR-typ"/>
</dbReference>
<organism evidence="5 6">
    <name type="scientific">Aquibaculum arenosum</name>
    <dbReference type="NCBI Taxonomy" id="3032591"/>
    <lineage>
        <taxon>Bacteria</taxon>
        <taxon>Pseudomonadati</taxon>
        <taxon>Pseudomonadota</taxon>
        <taxon>Alphaproteobacteria</taxon>
        <taxon>Rhodospirillales</taxon>
        <taxon>Rhodovibrionaceae</taxon>
        <taxon>Aquibaculum</taxon>
    </lineage>
</organism>
<evidence type="ECO:0000256" key="3">
    <source>
        <dbReference type="ARBA" id="ARBA00023163"/>
    </source>
</evidence>
<evidence type="ECO:0000313" key="5">
    <source>
        <dbReference type="EMBL" id="MDF2096482.1"/>
    </source>
</evidence>
<dbReference type="Gene3D" id="1.10.10.10">
    <property type="entry name" value="Winged helix-like DNA-binding domain superfamily/Winged helix DNA-binding domain"/>
    <property type="match status" value="1"/>
</dbReference>
<dbReference type="Proteomes" id="UP001215503">
    <property type="component" value="Unassembled WGS sequence"/>
</dbReference>
<dbReference type="InterPro" id="IPR023187">
    <property type="entry name" value="Tscrpt_reg_MarR-type_CS"/>
</dbReference>
<dbReference type="SMART" id="SM00347">
    <property type="entry name" value="HTH_MARR"/>
    <property type="match status" value="1"/>
</dbReference>
<dbReference type="InterPro" id="IPR036388">
    <property type="entry name" value="WH-like_DNA-bd_sf"/>
</dbReference>
<feature type="domain" description="HTH marR-type" evidence="4">
    <location>
        <begin position="5"/>
        <end position="140"/>
    </location>
</feature>
<keyword evidence="2" id="KW-0238">DNA-binding</keyword>
<dbReference type="SUPFAM" id="SSF46785">
    <property type="entry name" value="Winged helix' DNA-binding domain"/>
    <property type="match status" value="1"/>
</dbReference>
<reference evidence="5 6" key="1">
    <citation type="submission" date="2023-03" db="EMBL/GenBank/DDBJ databases">
        <title>Fodinicurvata sp. CAU 1616 isolated from sea sendiment.</title>
        <authorList>
            <person name="Kim W."/>
        </authorList>
    </citation>
    <scope>NUCLEOTIDE SEQUENCE [LARGE SCALE GENOMIC DNA]</scope>
    <source>
        <strain evidence="5 6">CAU 1616</strain>
    </source>
</reference>
<dbReference type="InterPro" id="IPR039422">
    <property type="entry name" value="MarR/SlyA-like"/>
</dbReference>
<proteinExistence type="predicted"/>
<gene>
    <name evidence="5" type="ORF">P2G67_10885</name>
</gene>
<accession>A0ABT5YNC5</accession>
<dbReference type="PROSITE" id="PS50995">
    <property type="entry name" value="HTH_MARR_2"/>
    <property type="match status" value="1"/>
</dbReference>
<evidence type="ECO:0000259" key="4">
    <source>
        <dbReference type="PROSITE" id="PS50995"/>
    </source>
</evidence>
<sequence>MKATYIDTIRMVERLHRQCMEVIKGEIDRRGIRDLNNIQALILYNIGDGELSVGELTQRGYYLGSNVSYNVRKLVGNGYLIQERSPHDRRSTHVRVSEKGQEVSRYLDEFFEQHANGLDEIGLEQADLERTGNVLTQLLRYWSTPTQYTSAYER</sequence>
<dbReference type="PANTHER" id="PTHR33164:SF102">
    <property type="entry name" value="TRANSCRIPTIONAL REGULATORY PROTEIN"/>
    <property type="match status" value="1"/>
</dbReference>
<evidence type="ECO:0000256" key="2">
    <source>
        <dbReference type="ARBA" id="ARBA00023125"/>
    </source>
</evidence>
<evidence type="ECO:0000256" key="1">
    <source>
        <dbReference type="ARBA" id="ARBA00023015"/>
    </source>
</evidence>
<evidence type="ECO:0000313" key="6">
    <source>
        <dbReference type="Proteomes" id="UP001215503"/>
    </source>
</evidence>
<protein>
    <submittedName>
        <fullName evidence="5">MarR family transcriptional regulator</fullName>
    </submittedName>
</protein>
<dbReference type="PROSITE" id="PS01117">
    <property type="entry name" value="HTH_MARR_1"/>
    <property type="match status" value="1"/>
</dbReference>
<dbReference type="PANTHER" id="PTHR33164">
    <property type="entry name" value="TRANSCRIPTIONAL REGULATOR, MARR FAMILY"/>
    <property type="match status" value="1"/>
</dbReference>
<keyword evidence="3" id="KW-0804">Transcription</keyword>
<keyword evidence="1" id="KW-0805">Transcription regulation</keyword>
<dbReference type="InterPro" id="IPR036390">
    <property type="entry name" value="WH_DNA-bd_sf"/>
</dbReference>
<dbReference type="Pfam" id="PF13463">
    <property type="entry name" value="HTH_27"/>
    <property type="match status" value="1"/>
</dbReference>
<dbReference type="RefSeq" id="WP_275822964.1">
    <property type="nucleotide sequence ID" value="NZ_JARHUD010000006.1"/>
</dbReference>
<dbReference type="EMBL" id="JARHUD010000006">
    <property type="protein sequence ID" value="MDF2096482.1"/>
    <property type="molecule type" value="Genomic_DNA"/>
</dbReference>
<name>A0ABT5YNC5_9PROT</name>
<keyword evidence="6" id="KW-1185">Reference proteome</keyword>